<dbReference type="SUPFAM" id="SSF52266">
    <property type="entry name" value="SGNH hydrolase"/>
    <property type="match status" value="1"/>
</dbReference>
<protein>
    <recommendedName>
        <fullName evidence="3">Reverse transcriptase domain-containing protein</fullName>
    </recommendedName>
</protein>
<evidence type="ECO:0000313" key="4">
    <source>
        <dbReference type="EMBL" id="CAF4861216.1"/>
    </source>
</evidence>
<feature type="region of interest" description="Disordered" evidence="2">
    <location>
        <begin position="421"/>
        <end position="447"/>
    </location>
</feature>
<organism evidence="4 5">
    <name type="scientific">Rotaria socialis</name>
    <dbReference type="NCBI Taxonomy" id="392032"/>
    <lineage>
        <taxon>Eukaryota</taxon>
        <taxon>Metazoa</taxon>
        <taxon>Spiralia</taxon>
        <taxon>Gnathifera</taxon>
        <taxon>Rotifera</taxon>
        <taxon>Eurotatoria</taxon>
        <taxon>Bdelloidea</taxon>
        <taxon>Philodinida</taxon>
        <taxon>Philodinidae</taxon>
        <taxon>Rotaria</taxon>
    </lineage>
</organism>
<feature type="domain" description="Reverse transcriptase" evidence="3">
    <location>
        <begin position="1154"/>
        <end position="1388"/>
    </location>
</feature>
<keyword evidence="1" id="KW-0175">Coiled coil</keyword>
<dbReference type="PROSITE" id="PS50878">
    <property type="entry name" value="RT_POL"/>
    <property type="match status" value="1"/>
</dbReference>
<evidence type="ECO:0000259" key="3">
    <source>
        <dbReference type="PROSITE" id="PS50878"/>
    </source>
</evidence>
<dbReference type="EMBL" id="CAJOBS010003606">
    <property type="protein sequence ID" value="CAF4861216.1"/>
    <property type="molecule type" value="Genomic_DNA"/>
</dbReference>
<feature type="compositionally biased region" description="Pro residues" evidence="2">
    <location>
        <begin position="600"/>
        <end position="612"/>
    </location>
</feature>
<evidence type="ECO:0000313" key="5">
    <source>
        <dbReference type="Proteomes" id="UP000663838"/>
    </source>
</evidence>
<gene>
    <name evidence="4" type="ORF">TOA249_LOCUS27707</name>
</gene>
<dbReference type="PANTHER" id="PTHR21301">
    <property type="entry name" value="REVERSE TRANSCRIPTASE"/>
    <property type="match status" value="1"/>
</dbReference>
<comment type="caution">
    <text evidence="4">The sequence shown here is derived from an EMBL/GenBank/DDBJ whole genome shotgun (WGS) entry which is preliminary data.</text>
</comment>
<name>A0A821SV38_9BILA</name>
<dbReference type="InterPro" id="IPR000477">
    <property type="entry name" value="RT_dom"/>
</dbReference>
<dbReference type="PANTHER" id="PTHR21301:SF10">
    <property type="entry name" value="REVERSE TRANSCRIPTASE DOMAIN-CONTAINING PROTEIN"/>
    <property type="match status" value="1"/>
</dbReference>
<accession>A0A821SV38</accession>
<reference evidence="4" key="1">
    <citation type="submission" date="2021-02" db="EMBL/GenBank/DDBJ databases">
        <authorList>
            <person name="Nowell W R."/>
        </authorList>
    </citation>
    <scope>NUCLEOTIDE SEQUENCE</scope>
</reference>
<sequence>MNGNFTTSNMNNHPTRMFTPHPLEKTSSNINLCPNINPKYSLHGAAQRKYNHPYKKFQTGSTTTFSGYTNISNYRNFNHYEKNGNIEILNNINKNNNKSISDNIRVPNLMSIDYFKQPPRKNRRSLYLAQQYYDHDQAQTTYQNDFRTVLPTTTRTIISSSNQFKALILSDSMCKYVRVDQISPPGMKVNVSFESGCNCNRMLEFLEKENVEQSSIFNVDFVVFSLCTNDVAYLELNQVIQHCRYVIQRTRQLFPQIKAIGWLTLSPRSKPSKLYNSSSIDEINKKFNELLQVLSKQMNFELINANLQHQHMHHDGLHPSMQSGRMLFERALYNWLFKKTKTFTLGLNADNNKTKNNNDIRLTRNTNYNIHQQHRLNNDKIIKYNQPPTIKPRIQFYNNQNNNNKQNNNNNNDKLDYAQKPYQRKQQQQHQQQRQQEPQWQQKQQHNNQINNRYSFKPKSNHVSRNVLISNYPHFLRHREEFFRKIIIPTELEKEKENIFLLSNLHYETEYFKSESEKWKIYLTAAARNKMQSNKETNQIETIIIDNDNSLPIARPSPNGLAGLPAPLDLSEFSEMFDEWLPEPIPGQKRKIGHRRDDPPTPPSPRLPPPIIPRRALPPRNSNVPIKGGSLRSSPILNDDEKMPIPQQQRSFNALLPKEQEKEDEKEKKEQLKIQSSITIVAKECSMVISPLQSSTPEKNEKIMKSPSVIPKNGIIRTATIIMSESFDFAIIPIECKYHFKRTKQKCTYETIKIHQEFLENKYKQLENEREEKLQASFDQYIRAKVVSLIRTAIEKQIENKKNNDQRRLDNLLLDQMRERAAREIKHIGTSKEQQCIQILHEKFMRTLDLKLQYDKLEKRFLENMPPPSLNVFDKIELHAKGLKQDNTYFSSLREQWKNVLRKTKLDLTILMRQAKLTELEQEKNEYKELLEKYSLSISLRESYETLKHGVHNERKLVYALSHHHPGYPKSKLHPHFSRINFPPQANNKAFLLQNAEARVLNLGPKFVPPAPQQVLERLPKEIDVMKEKIAAAWRRATGTLGREPPIVTKFCERIEGEIRKTVETENIKDQNLKPTISFFQKIQKQKKVIFRQTDKSKVFHVDTPNNYIQKSIAYMSKTNAYKEISESPIKEMIERTDKFLRNLVSDKKMPQYIMERLRPSQSESELPHLYYNPKDHKIGEPLRPIVSGIKSPLAKLSSFLDKIIRPLFDKHTHYALSNSITFLKYLKEFKTTTETNLYTFDITDLYTMIPQKEAVLAICEFLGRHGYKKVQGLSINTIKNMFLHVLENSFFVLQLPGMKPKFYQQIRGGAMGSACTQVLADVYVKKWESKFVEQQKQQEQLYFRFRDDVFFTTTLPPQQIERNLTELNEKDHNIKITWESDDYYLDE</sequence>
<proteinExistence type="predicted"/>
<feature type="coiled-coil region" evidence="1">
    <location>
        <begin position="749"/>
        <end position="815"/>
    </location>
</feature>
<evidence type="ECO:0000256" key="2">
    <source>
        <dbReference type="SAM" id="MobiDB-lite"/>
    </source>
</evidence>
<dbReference type="Proteomes" id="UP000663838">
    <property type="component" value="Unassembled WGS sequence"/>
</dbReference>
<feature type="region of interest" description="Disordered" evidence="2">
    <location>
        <begin position="584"/>
        <end position="642"/>
    </location>
</feature>
<evidence type="ECO:0000256" key="1">
    <source>
        <dbReference type="SAM" id="Coils"/>
    </source>
</evidence>
<feature type="coiled-coil region" evidence="1">
    <location>
        <begin position="910"/>
        <end position="937"/>
    </location>
</feature>